<comment type="caution">
    <text evidence="1">The sequence shown here is derived from an EMBL/GenBank/DDBJ whole genome shotgun (WGS) entry which is preliminary data.</text>
</comment>
<protein>
    <submittedName>
        <fullName evidence="1">Type I-C CRISPR-associated protein Cas8c/Csd1</fullName>
    </submittedName>
</protein>
<dbReference type="Pfam" id="PF09709">
    <property type="entry name" value="Cas_Csd1"/>
    <property type="match status" value="1"/>
</dbReference>
<sequence length="597" mass="67841">MGLLQKACETYDCHVSLVGLPQAEKETLAPVSHILTSAQIEITVDQDGQFQNARAVDKSEPKIVIPVTEESGGRSGTNPKPHPLCDQLKYLAGYDAKKYEGYVAQLTQWAQSPYGHPKLHPILHYVKGGTILRDLERCGVIHSDEKGRPREEDAMVRWRVIGLDDGEKEACWADQSLFRAFIDYYRAKTEDQGQKLCMISGTLSRPAVQHPKGIAPVCGGNAKLISSNDSSGFTYRGRFAEDWQAATVSYEASQKAHSALRWLAANQGTQIGGRVFLCWNPQGKPVRNVTDAFRKDTTAITNPTQYKEDLRKTLLGYRAVLPDSAGVVIAAFDAATTGRLSLTYYNELMGSDFLQRLHDWDATCCWPNWQGAIWAPSLYQIVNCTFGTVQNGQIKTDNRVLKQQIQRLVFCRVDRARLPSDIKDTLARRASNPQSFEQNRNIWREVLFIACAVLKKYDFDRNGEEWNMALDPGKQNRSYQFGRLLAVMEKAERDTYGTNENREPNAIRQMSVFCRRPMYVTANLEKQLEQAYLPKLNPGSRVFFKNMIGQIMEEIDKFPENQQNRPLEPSYLMGYYLQRSALYQKKENEQNEEDSKQ</sequence>
<dbReference type="EMBL" id="JANFYS010000046">
    <property type="protein sequence ID" value="MCQ4771733.1"/>
    <property type="molecule type" value="Genomic_DNA"/>
</dbReference>
<dbReference type="RefSeq" id="WP_256304819.1">
    <property type="nucleotide sequence ID" value="NZ_JANFYS010000046.1"/>
</dbReference>
<evidence type="ECO:0000313" key="1">
    <source>
        <dbReference type="EMBL" id="MCQ4771733.1"/>
    </source>
</evidence>
<accession>A0AAW5JVY0</accession>
<proteinExistence type="predicted"/>
<dbReference type="AlphaFoldDB" id="A0AAW5JVY0"/>
<name>A0AAW5JVY0_9FIRM</name>
<organism evidence="1 2">
    <name type="scientific">Intestinimonas massiliensis</name>
    <name type="common">ex Afouda et al. 2020</name>
    <dbReference type="NCBI Taxonomy" id="1673721"/>
    <lineage>
        <taxon>Bacteria</taxon>
        <taxon>Bacillati</taxon>
        <taxon>Bacillota</taxon>
        <taxon>Clostridia</taxon>
        <taxon>Eubacteriales</taxon>
        <taxon>Intestinimonas</taxon>
    </lineage>
</organism>
<gene>
    <name evidence="1" type="primary">cas8c</name>
    <name evidence="1" type="ORF">NE579_14925</name>
</gene>
<evidence type="ECO:0000313" key="2">
    <source>
        <dbReference type="Proteomes" id="UP001204562"/>
    </source>
</evidence>
<dbReference type="Proteomes" id="UP001204562">
    <property type="component" value="Unassembled WGS sequence"/>
</dbReference>
<dbReference type="InterPro" id="IPR010144">
    <property type="entry name" value="CRISPR-assoc_prot_Csd1-typ"/>
</dbReference>
<dbReference type="NCBIfam" id="TIGR01863">
    <property type="entry name" value="cas_Csd1"/>
    <property type="match status" value="1"/>
</dbReference>
<reference evidence="1" key="1">
    <citation type="submission" date="2022-06" db="EMBL/GenBank/DDBJ databases">
        <title>Isolation of gut microbiota from human fecal samples.</title>
        <authorList>
            <person name="Pamer E.G."/>
            <person name="Barat B."/>
            <person name="Waligurski E."/>
            <person name="Medina S."/>
            <person name="Paddock L."/>
            <person name="Mostad J."/>
        </authorList>
    </citation>
    <scope>NUCLEOTIDE SEQUENCE</scope>
    <source>
        <strain evidence="1">DFI.9.91</strain>
    </source>
</reference>